<keyword evidence="2 6" id="KW-0812">Transmembrane</keyword>
<evidence type="ECO:0000256" key="4">
    <source>
        <dbReference type="ARBA" id="ARBA00023136"/>
    </source>
</evidence>
<feature type="transmembrane region" description="Helical" evidence="6">
    <location>
        <begin position="169"/>
        <end position="194"/>
    </location>
</feature>
<feature type="transmembrane region" description="Helical" evidence="6">
    <location>
        <begin position="501"/>
        <end position="523"/>
    </location>
</feature>
<evidence type="ECO:0000256" key="2">
    <source>
        <dbReference type="ARBA" id="ARBA00022692"/>
    </source>
</evidence>
<proteinExistence type="predicted"/>
<feature type="transmembrane region" description="Helical" evidence="6">
    <location>
        <begin position="239"/>
        <end position="257"/>
    </location>
</feature>
<feature type="transmembrane region" description="Helical" evidence="6">
    <location>
        <begin position="201"/>
        <end position="227"/>
    </location>
</feature>
<dbReference type="InterPro" id="IPR002293">
    <property type="entry name" value="AA/rel_permease1"/>
</dbReference>
<feature type="transmembrane region" description="Helical" evidence="6">
    <location>
        <begin position="470"/>
        <end position="489"/>
    </location>
</feature>
<organism evidence="7 8">
    <name type="scientific">Marasmius crinis-equi</name>
    <dbReference type="NCBI Taxonomy" id="585013"/>
    <lineage>
        <taxon>Eukaryota</taxon>
        <taxon>Fungi</taxon>
        <taxon>Dikarya</taxon>
        <taxon>Basidiomycota</taxon>
        <taxon>Agaricomycotina</taxon>
        <taxon>Agaricomycetes</taxon>
        <taxon>Agaricomycetidae</taxon>
        <taxon>Agaricales</taxon>
        <taxon>Marasmiineae</taxon>
        <taxon>Marasmiaceae</taxon>
        <taxon>Marasmius</taxon>
    </lineage>
</organism>
<feature type="transmembrane region" description="Helical" evidence="6">
    <location>
        <begin position="135"/>
        <end position="157"/>
    </location>
</feature>
<evidence type="ECO:0000256" key="3">
    <source>
        <dbReference type="ARBA" id="ARBA00022989"/>
    </source>
</evidence>
<feature type="transmembrane region" description="Helical" evidence="6">
    <location>
        <begin position="529"/>
        <end position="546"/>
    </location>
</feature>
<gene>
    <name evidence="7" type="ORF">V5O48_010703</name>
</gene>
<dbReference type="Gene3D" id="1.20.1740.10">
    <property type="entry name" value="Amino acid/polyamine transporter I"/>
    <property type="match status" value="1"/>
</dbReference>
<evidence type="ECO:0000256" key="6">
    <source>
        <dbReference type="SAM" id="Phobius"/>
    </source>
</evidence>
<feature type="transmembrane region" description="Helical" evidence="6">
    <location>
        <begin position="264"/>
        <end position="289"/>
    </location>
</feature>
<reference evidence="7 8" key="1">
    <citation type="submission" date="2024-02" db="EMBL/GenBank/DDBJ databases">
        <title>A draft genome for the cacao thread blight pathogen Marasmius crinis-equi.</title>
        <authorList>
            <person name="Cohen S.P."/>
            <person name="Baruah I.K."/>
            <person name="Amoako-Attah I."/>
            <person name="Bukari Y."/>
            <person name="Meinhardt L.W."/>
            <person name="Bailey B.A."/>
        </authorList>
    </citation>
    <scope>NUCLEOTIDE SEQUENCE [LARGE SCALE GENOMIC DNA]</scope>
    <source>
        <strain evidence="7 8">GH-76</strain>
    </source>
</reference>
<keyword evidence="8" id="KW-1185">Reference proteome</keyword>
<evidence type="ECO:0000313" key="8">
    <source>
        <dbReference type="Proteomes" id="UP001465976"/>
    </source>
</evidence>
<feature type="region of interest" description="Disordered" evidence="5">
    <location>
        <begin position="43"/>
        <end position="62"/>
    </location>
</feature>
<name>A0ABR3F7N4_9AGAR</name>
<evidence type="ECO:0000313" key="7">
    <source>
        <dbReference type="EMBL" id="KAL0571255.1"/>
    </source>
</evidence>
<dbReference type="PANTHER" id="PTHR43243">
    <property type="entry name" value="INNER MEMBRANE TRANSPORTER YGJI-RELATED"/>
    <property type="match status" value="1"/>
</dbReference>
<feature type="transmembrane region" description="Helical" evidence="6">
    <location>
        <begin position="440"/>
        <end position="458"/>
    </location>
</feature>
<dbReference type="Proteomes" id="UP001465976">
    <property type="component" value="Unassembled WGS sequence"/>
</dbReference>
<accession>A0ABR3F7N4</accession>
<dbReference type="Pfam" id="PF13520">
    <property type="entry name" value="AA_permease_2"/>
    <property type="match status" value="1"/>
</dbReference>
<keyword evidence="3 6" id="KW-1133">Transmembrane helix</keyword>
<keyword evidence="4 6" id="KW-0472">Membrane</keyword>
<dbReference type="PANTHER" id="PTHR43243:SF20">
    <property type="entry name" value="CATIONIC AMINO ACID TRANSPORTER 3"/>
    <property type="match status" value="1"/>
</dbReference>
<feature type="transmembrane region" description="Helical" evidence="6">
    <location>
        <begin position="309"/>
        <end position="330"/>
    </location>
</feature>
<comment type="subcellular location">
    <subcellularLocation>
        <location evidence="1">Membrane</location>
        <topology evidence="1">Multi-pass membrane protein</topology>
    </subcellularLocation>
</comment>
<evidence type="ECO:0000256" key="1">
    <source>
        <dbReference type="ARBA" id="ARBA00004141"/>
    </source>
</evidence>
<dbReference type="EMBL" id="JBAHYK010000796">
    <property type="protein sequence ID" value="KAL0571255.1"/>
    <property type="molecule type" value="Genomic_DNA"/>
</dbReference>
<comment type="caution">
    <text evidence="7">The sequence shown here is derived from an EMBL/GenBank/DDBJ whole genome shotgun (WGS) entry which is preliminary data.</text>
</comment>
<evidence type="ECO:0000256" key="5">
    <source>
        <dbReference type="SAM" id="MobiDB-lite"/>
    </source>
</evidence>
<feature type="transmembrane region" description="Helical" evidence="6">
    <location>
        <begin position="394"/>
        <end position="419"/>
    </location>
</feature>
<evidence type="ECO:0008006" key="9">
    <source>
        <dbReference type="Google" id="ProtNLM"/>
    </source>
</evidence>
<sequence>MSKDACSKGPGMKDAQSALNVLDIEEYGSMEEPQLIAIDPQAHGTVSQQTPPVRNENGPNPPTFTEAQFDVILRRQRVRPTGELTLKTTAVPSRFLNLTNEFEFAGWGTFQRLQLDSKDREMGRQRLQDLKNAKVLGHFTASALAGNAVLGSVFYALPAVVAEAATMTLFLWRPIMTELSSALPISGAPYSYILNISTKSLALVGATILLLDFAATSVVSAATAMSYLAGEVSLPFPQYVGAIIVLALFTLVSLSGIKESARLALCVLSIHVASMFALMIAGVAHWGRIGNTQIAANWDAGALHSGAHVARQIFNGFCLGVLGLTGFECAPSYIGRIKPGRLPLVLRNLHYPAILITVVMTLLSLALVPLDTILRGANVLSVLAETSVGRWLRMWIVVDAVIVLCGGVLTGMLSACELFEQLAHDRILPKIFLRELPITKAPYVSVISFVSFCGVIYASTSASLTVVSKMFSLTWLAAMSLFPLSLLLLKFNRGRLPRGSFTPLTLVLTTLIVVTVIIAGNIYIDPTTAGYFAAYFIVVFFLFSATQNKIRVLRMLYWLYDQYPSLHRWRLTRDWGDRLVDIFTRSKRQPVCILVKSDEINHLFRMILYVSKNEETSTIKVVHFYEVDCKIPSELEANAKILDEAFPEITVDLILVQDTFNPENVAGLAHRLQIPTSLMFMTCPGESFPYPVADLGARIISL</sequence>
<protein>
    <recommendedName>
        <fullName evidence="9">AAAP amino acid permease</fullName>
    </recommendedName>
</protein>
<feature type="transmembrane region" description="Helical" evidence="6">
    <location>
        <begin position="351"/>
        <end position="374"/>
    </location>
</feature>